<name>A0ABD0K0Y2_9CAEN</name>
<feature type="compositionally biased region" description="Basic and acidic residues" evidence="1">
    <location>
        <begin position="50"/>
        <end position="66"/>
    </location>
</feature>
<dbReference type="EMBL" id="JACVVK020000269">
    <property type="protein sequence ID" value="KAK7481012.1"/>
    <property type="molecule type" value="Genomic_DNA"/>
</dbReference>
<gene>
    <name evidence="2" type="ORF">BaRGS_00027731</name>
</gene>
<dbReference type="Proteomes" id="UP001519460">
    <property type="component" value="Unassembled WGS sequence"/>
</dbReference>
<keyword evidence="3" id="KW-1185">Reference proteome</keyword>
<evidence type="ECO:0000256" key="1">
    <source>
        <dbReference type="SAM" id="MobiDB-lite"/>
    </source>
</evidence>
<evidence type="ECO:0000313" key="2">
    <source>
        <dbReference type="EMBL" id="KAK7481012.1"/>
    </source>
</evidence>
<evidence type="ECO:0000313" key="3">
    <source>
        <dbReference type="Proteomes" id="UP001519460"/>
    </source>
</evidence>
<protein>
    <submittedName>
        <fullName evidence="2">Uncharacterized protein</fullName>
    </submittedName>
</protein>
<accession>A0ABD0K0Y2</accession>
<proteinExistence type="predicted"/>
<feature type="non-terminal residue" evidence="2">
    <location>
        <position position="106"/>
    </location>
</feature>
<comment type="caution">
    <text evidence="2">The sequence shown here is derived from an EMBL/GenBank/DDBJ whole genome shotgun (WGS) entry which is preliminary data.</text>
</comment>
<reference evidence="2 3" key="1">
    <citation type="journal article" date="2023" name="Sci. Data">
        <title>Genome assembly of the Korean intertidal mud-creeper Batillaria attramentaria.</title>
        <authorList>
            <person name="Patra A.K."/>
            <person name="Ho P.T."/>
            <person name="Jun S."/>
            <person name="Lee S.J."/>
            <person name="Kim Y."/>
            <person name="Won Y.J."/>
        </authorList>
    </citation>
    <scope>NUCLEOTIDE SEQUENCE [LARGE SCALE GENOMIC DNA]</scope>
    <source>
        <tissue evidence="2">Foot muscle</tissue>
    </source>
</reference>
<organism evidence="2 3">
    <name type="scientific">Batillaria attramentaria</name>
    <dbReference type="NCBI Taxonomy" id="370345"/>
    <lineage>
        <taxon>Eukaryota</taxon>
        <taxon>Metazoa</taxon>
        <taxon>Spiralia</taxon>
        <taxon>Lophotrochozoa</taxon>
        <taxon>Mollusca</taxon>
        <taxon>Gastropoda</taxon>
        <taxon>Caenogastropoda</taxon>
        <taxon>Sorbeoconcha</taxon>
        <taxon>Cerithioidea</taxon>
        <taxon>Batillariidae</taxon>
        <taxon>Batillaria</taxon>
    </lineage>
</organism>
<feature type="region of interest" description="Disordered" evidence="1">
    <location>
        <begin position="1"/>
        <end position="27"/>
    </location>
</feature>
<dbReference type="AlphaFoldDB" id="A0ABD0K0Y2"/>
<feature type="region of interest" description="Disordered" evidence="1">
    <location>
        <begin position="50"/>
        <end position="71"/>
    </location>
</feature>
<sequence>MKQQTHHGFTVSRAHGPRQLNRPFTRSVYLQPTDQHLRWERSIRGGKQEYVRANGREGESDRETRRTGAGAKPLQLWRQLMSRRSLGAELATTTQRTLSSCITGDS</sequence>